<reference evidence="2" key="1">
    <citation type="submission" date="2021-07" db="EMBL/GenBank/DDBJ databases">
        <authorList>
            <person name="Durling M."/>
        </authorList>
    </citation>
    <scope>NUCLEOTIDE SEQUENCE</scope>
</reference>
<evidence type="ECO:0000313" key="3">
    <source>
        <dbReference type="Proteomes" id="UP000701801"/>
    </source>
</evidence>
<dbReference type="AlphaFoldDB" id="A0A9N9LPB7"/>
<accession>A0A9N9LPB7</accession>
<evidence type="ECO:0000256" key="1">
    <source>
        <dbReference type="SAM" id="MobiDB-lite"/>
    </source>
</evidence>
<comment type="caution">
    <text evidence="2">The sequence shown here is derived from an EMBL/GenBank/DDBJ whole genome shotgun (WGS) entry which is preliminary data.</text>
</comment>
<proteinExistence type="predicted"/>
<organism evidence="2 3">
    <name type="scientific">Hymenoscyphus albidus</name>
    <dbReference type="NCBI Taxonomy" id="595503"/>
    <lineage>
        <taxon>Eukaryota</taxon>
        <taxon>Fungi</taxon>
        <taxon>Dikarya</taxon>
        <taxon>Ascomycota</taxon>
        <taxon>Pezizomycotina</taxon>
        <taxon>Leotiomycetes</taxon>
        <taxon>Helotiales</taxon>
        <taxon>Helotiaceae</taxon>
        <taxon>Hymenoscyphus</taxon>
    </lineage>
</organism>
<feature type="compositionally biased region" description="Polar residues" evidence="1">
    <location>
        <begin position="139"/>
        <end position="148"/>
    </location>
</feature>
<dbReference type="EMBL" id="CAJVRM010000284">
    <property type="protein sequence ID" value="CAG8978859.1"/>
    <property type="molecule type" value="Genomic_DNA"/>
</dbReference>
<gene>
    <name evidence="2" type="ORF">HYALB_00008514</name>
</gene>
<evidence type="ECO:0000313" key="2">
    <source>
        <dbReference type="EMBL" id="CAG8978859.1"/>
    </source>
</evidence>
<dbReference type="Proteomes" id="UP000701801">
    <property type="component" value="Unassembled WGS sequence"/>
</dbReference>
<sequence length="201" mass="22828">MSEKMSEKFDISGSDLLDMDCTKFIDRVVVQGVVEAIKVDGEWLEEINRLVEVRRSWLPVHYDGNLEAQRVDPQGDQTRVLLSLIDNTREKLSESYDDSMKFTEHWDDCMKAVIKMEFENNFSDKINQIIDGVDKRMGTSGTSSSRNVTEPPPGSVGALLEDNETSIQETPQYEKGSKESDSKLDEEYLLYDTDDSGARGR</sequence>
<keyword evidence="3" id="KW-1185">Reference proteome</keyword>
<protein>
    <submittedName>
        <fullName evidence="2">Uncharacterized protein</fullName>
    </submittedName>
</protein>
<feature type="compositionally biased region" description="Basic and acidic residues" evidence="1">
    <location>
        <begin position="175"/>
        <end position="186"/>
    </location>
</feature>
<feature type="region of interest" description="Disordered" evidence="1">
    <location>
        <begin position="135"/>
        <end position="201"/>
    </location>
</feature>
<name>A0A9N9LPB7_9HELO</name>